<dbReference type="Proteomes" id="UP000053244">
    <property type="component" value="Unassembled WGS sequence"/>
</dbReference>
<comment type="similarity">
    <text evidence="2">Belongs to the resistance-nodulation-cell division (RND) (TC 2.A.6) family. MmpL subfamily.</text>
</comment>
<evidence type="ECO:0000256" key="6">
    <source>
        <dbReference type="ARBA" id="ARBA00023136"/>
    </source>
</evidence>
<keyword evidence="5 8" id="KW-1133">Transmembrane helix</keyword>
<evidence type="ECO:0000256" key="1">
    <source>
        <dbReference type="ARBA" id="ARBA00004651"/>
    </source>
</evidence>
<dbReference type="EMBL" id="LLZH01000097">
    <property type="protein sequence ID" value="KUL35927.1"/>
    <property type="molecule type" value="Genomic_DNA"/>
</dbReference>
<evidence type="ECO:0000313" key="10">
    <source>
        <dbReference type="EMBL" id="KUL35927.1"/>
    </source>
</evidence>
<name>A0A0X3UV03_9ACTN</name>
<dbReference type="PROSITE" id="PS50156">
    <property type="entry name" value="SSD"/>
    <property type="match status" value="1"/>
</dbReference>
<dbReference type="Gene3D" id="1.20.1640.10">
    <property type="entry name" value="Multidrug efflux transporter AcrB transmembrane domain"/>
    <property type="match status" value="2"/>
</dbReference>
<dbReference type="InterPro" id="IPR050545">
    <property type="entry name" value="Mycobact_MmpL"/>
</dbReference>
<evidence type="ECO:0000256" key="5">
    <source>
        <dbReference type="ARBA" id="ARBA00022989"/>
    </source>
</evidence>
<organism evidence="10 11">
    <name type="scientific">Actinoplanes awajinensis subsp. mycoplanecinus</name>
    <dbReference type="NCBI Taxonomy" id="135947"/>
    <lineage>
        <taxon>Bacteria</taxon>
        <taxon>Bacillati</taxon>
        <taxon>Actinomycetota</taxon>
        <taxon>Actinomycetes</taxon>
        <taxon>Micromonosporales</taxon>
        <taxon>Micromonosporaceae</taxon>
        <taxon>Actinoplanes</taxon>
    </lineage>
</organism>
<evidence type="ECO:0000256" key="2">
    <source>
        <dbReference type="ARBA" id="ARBA00010157"/>
    </source>
</evidence>
<keyword evidence="11" id="KW-1185">Reference proteome</keyword>
<comment type="caution">
    <text evidence="10">The sequence shown here is derived from an EMBL/GenBank/DDBJ whole genome shotgun (WGS) entry which is preliminary data.</text>
</comment>
<evidence type="ECO:0000259" key="9">
    <source>
        <dbReference type="PROSITE" id="PS50156"/>
    </source>
</evidence>
<evidence type="ECO:0000256" key="7">
    <source>
        <dbReference type="SAM" id="MobiDB-lite"/>
    </source>
</evidence>
<keyword evidence="3" id="KW-1003">Cell membrane</keyword>
<dbReference type="GO" id="GO:0005886">
    <property type="term" value="C:plasma membrane"/>
    <property type="evidence" value="ECO:0007669"/>
    <property type="project" value="UniProtKB-SubCell"/>
</dbReference>
<keyword evidence="4 8" id="KW-0812">Transmembrane</keyword>
<dbReference type="Pfam" id="PF03176">
    <property type="entry name" value="MMPL"/>
    <property type="match status" value="2"/>
</dbReference>
<evidence type="ECO:0000256" key="4">
    <source>
        <dbReference type="ARBA" id="ARBA00022692"/>
    </source>
</evidence>
<protein>
    <recommendedName>
        <fullName evidence="9">SSD domain-containing protein</fullName>
    </recommendedName>
</protein>
<sequence>MTSVTRQPLRAGDDHPVVPGPGPGSAAGPVVRLVARHPTFVLLIALLLACVAVAFSTDVVGALKTGGFDDPASDSVRGRQVLAEHFRAADPNLVVLIAKPGGSVDDPDVRTVANRVTRRLAGTDGVTVAGSYWVNRLPQLASRARDQGMLLVHVDGDEDRSADRVAVLHDELARDDGPVRVSFGGFTQINNDINEQVTADLATAETIAIPITLVLLLLVFGTVGAAGAPLLIGIFSIVSTLGTLRLLAAITDVSVFSVNMATALGLGLAVDYSLLFVSRYREQRATGTDTETALAGTMRTAGRTIVFSAATVAVALCSLLVFPQYFLRSFAYAGIAVVVTTVGAALLVLPALLALLGHRIDKWALWRPRPEKPAFWGRFAAFVLRRPVLTAAPVILVLAFLALPFGHVRFGVADDRVLPRTAESRIVADAVRTQFADTGSGATVVVAEHWGGATDARTRVADYAARLSGVPGVTRVDSMVGTYQRGSIVVAAGRPDSRFVAGDATWFSVLSEVEPYSDAGAGLARAIRAVPVPNRVPVLVTGPAAQLVDITGSIGSRLPIAAVLIAVSTFLLLFLLTGSVLLPIKALLLNTLTMSAVFGVAVWIFQDGHFSDVLGQTGAPLAVAIPVLLFCVAFGLSMDYEVFVLSRVIERHEQGADLHTAVVEGMSSSVRVISAAAGILSVSFLAMVSSGVSLIQFFGLCAALAIILDALLVRPVLVPAFMRLAGQWNWWAPRPLKALHARLGLREHG</sequence>
<accession>A0A0X3UV03</accession>
<evidence type="ECO:0000256" key="8">
    <source>
        <dbReference type="SAM" id="Phobius"/>
    </source>
</evidence>
<feature type="region of interest" description="Disordered" evidence="7">
    <location>
        <begin position="1"/>
        <end position="23"/>
    </location>
</feature>
<dbReference type="InterPro" id="IPR000731">
    <property type="entry name" value="SSD"/>
</dbReference>
<feature type="domain" description="SSD" evidence="9">
    <location>
        <begin position="228"/>
        <end position="355"/>
    </location>
</feature>
<feature type="transmembrane region" description="Helical" evidence="8">
    <location>
        <begin position="388"/>
        <end position="408"/>
    </location>
</feature>
<keyword evidence="6 8" id="KW-0472">Membrane</keyword>
<feature type="transmembrane region" description="Helical" evidence="8">
    <location>
        <begin position="560"/>
        <end position="582"/>
    </location>
</feature>
<evidence type="ECO:0000313" key="11">
    <source>
        <dbReference type="Proteomes" id="UP000053244"/>
    </source>
</evidence>
<comment type="subcellular location">
    <subcellularLocation>
        <location evidence="1">Cell membrane</location>
        <topology evidence="1">Multi-pass membrane protein</topology>
    </subcellularLocation>
</comment>
<feature type="transmembrane region" description="Helical" evidence="8">
    <location>
        <begin position="694"/>
        <end position="713"/>
    </location>
</feature>
<dbReference type="PANTHER" id="PTHR33406">
    <property type="entry name" value="MEMBRANE PROTEIN MJ1562-RELATED"/>
    <property type="match status" value="1"/>
</dbReference>
<dbReference type="AlphaFoldDB" id="A0A0X3UV03"/>
<gene>
    <name evidence="10" type="ORF">ADL15_14350</name>
</gene>
<proteinExistence type="inferred from homology"/>
<evidence type="ECO:0000256" key="3">
    <source>
        <dbReference type="ARBA" id="ARBA00022475"/>
    </source>
</evidence>
<feature type="transmembrane region" description="Helical" evidence="8">
    <location>
        <begin position="40"/>
        <end position="63"/>
    </location>
</feature>
<dbReference type="SUPFAM" id="SSF82866">
    <property type="entry name" value="Multidrug efflux transporter AcrB transmembrane domain"/>
    <property type="match status" value="2"/>
</dbReference>
<dbReference type="PANTHER" id="PTHR33406:SF11">
    <property type="entry name" value="MEMBRANE PROTEIN SCO6666-RELATED"/>
    <property type="match status" value="1"/>
</dbReference>
<reference evidence="10 11" key="1">
    <citation type="submission" date="2015-10" db="EMBL/GenBank/DDBJ databases">
        <authorList>
            <person name="Gilbert D.G."/>
        </authorList>
    </citation>
    <scope>NUCLEOTIDE SEQUENCE [LARGE SCALE GENOMIC DNA]</scope>
    <source>
        <strain evidence="10 11">NRRL B-16712</strain>
    </source>
</reference>
<feature type="transmembrane region" description="Helical" evidence="8">
    <location>
        <begin position="258"/>
        <end position="277"/>
    </location>
</feature>
<dbReference type="RefSeq" id="WP_067689719.1">
    <property type="nucleotide sequence ID" value="NZ_LLZH01000097.1"/>
</dbReference>
<feature type="transmembrane region" description="Helical" evidence="8">
    <location>
        <begin position="332"/>
        <end position="357"/>
    </location>
</feature>
<feature type="transmembrane region" description="Helical" evidence="8">
    <location>
        <begin position="618"/>
        <end position="637"/>
    </location>
</feature>
<feature type="transmembrane region" description="Helical" evidence="8">
    <location>
        <begin position="305"/>
        <end position="326"/>
    </location>
</feature>
<feature type="transmembrane region" description="Helical" evidence="8">
    <location>
        <begin position="587"/>
        <end position="606"/>
    </location>
</feature>
<dbReference type="OrthoDB" id="7051771at2"/>
<feature type="transmembrane region" description="Helical" evidence="8">
    <location>
        <begin position="213"/>
        <end position="238"/>
    </location>
</feature>
<feature type="transmembrane region" description="Helical" evidence="8">
    <location>
        <begin position="670"/>
        <end position="688"/>
    </location>
</feature>
<dbReference type="InterPro" id="IPR004869">
    <property type="entry name" value="MMPL_dom"/>
</dbReference>